<sequence length="356" mass="38981">MASPEKPIRILILGTGNMAQSHATAYQKCPGVEIVAGVDRRPDPLSEFCESFGIPRQFQDLEEAIGWGEFDAVSNVTPDAAHHPTTLMLLNAGKHVLCEKPLATNAADAHEMAALARKNNLVGMVNLSYRDVAVLQAAAGLVADGAIGALRHFEASYLQSWLAQPAWGDWRTESQWLWRLSTEHGSKGVLGDVGIHILDFATFAAGSPVSELSCRLKTFDKAKGNRIGEYPLDANDSFTLQAELANGALGTISATRFASGHLNDLRLRLYGDRGGLEVLFEKRKESLRICRDENLTEGRWEDVVAKPVPTVYERFVDAIRDREPPEPDFVHGARLQAALDAAEHSDAENGRFLKVE</sequence>
<gene>
    <name evidence="4" type="primary">ycjS_1</name>
    <name evidence="4" type="ORF">LA5096_00973</name>
</gene>
<accession>A0A0M6ZUY7</accession>
<evidence type="ECO:0000259" key="3">
    <source>
        <dbReference type="Pfam" id="PF22725"/>
    </source>
</evidence>
<dbReference type="Gene3D" id="3.40.50.720">
    <property type="entry name" value="NAD(P)-binding Rossmann-like Domain"/>
    <property type="match status" value="1"/>
</dbReference>
<dbReference type="EMBL" id="CXWC01000002">
    <property type="protein sequence ID" value="CTQ66117.1"/>
    <property type="molecule type" value="Genomic_DNA"/>
</dbReference>
<dbReference type="Gene3D" id="3.30.360.10">
    <property type="entry name" value="Dihydrodipicolinate Reductase, domain 2"/>
    <property type="match status" value="1"/>
</dbReference>
<dbReference type="InterPro" id="IPR050463">
    <property type="entry name" value="Gfo/Idh/MocA_oxidrdct_glycsds"/>
</dbReference>
<feature type="domain" description="GFO/IDH/MocA-like oxidoreductase" evidence="3">
    <location>
        <begin position="136"/>
        <end position="277"/>
    </location>
</feature>
<dbReference type="SUPFAM" id="SSF55347">
    <property type="entry name" value="Glyceraldehyde-3-phosphate dehydrogenase-like, C-terminal domain"/>
    <property type="match status" value="1"/>
</dbReference>
<dbReference type="Pfam" id="PF22725">
    <property type="entry name" value="GFO_IDH_MocA_C3"/>
    <property type="match status" value="1"/>
</dbReference>
<feature type="domain" description="Gfo/Idh/MocA-like oxidoreductase N-terminal" evidence="2">
    <location>
        <begin position="8"/>
        <end position="126"/>
    </location>
</feature>
<protein>
    <submittedName>
        <fullName evidence="4">Putative oxidoreductase YcjS</fullName>
        <ecNumber evidence="4">1.-.-.-</ecNumber>
    </submittedName>
</protein>
<proteinExistence type="predicted"/>
<evidence type="ECO:0000313" key="5">
    <source>
        <dbReference type="Proteomes" id="UP000049983"/>
    </source>
</evidence>
<dbReference type="InterPro" id="IPR000683">
    <property type="entry name" value="Gfo/Idh/MocA-like_OxRdtase_N"/>
</dbReference>
<dbReference type="EC" id="1.-.-.-" evidence="4"/>
<dbReference type="Pfam" id="PF01408">
    <property type="entry name" value="GFO_IDH_MocA"/>
    <property type="match status" value="1"/>
</dbReference>
<dbReference type="PANTHER" id="PTHR43818:SF11">
    <property type="entry name" value="BCDNA.GH03377"/>
    <property type="match status" value="1"/>
</dbReference>
<evidence type="ECO:0000259" key="2">
    <source>
        <dbReference type="Pfam" id="PF01408"/>
    </source>
</evidence>
<dbReference type="AlphaFoldDB" id="A0A0M6ZUY7"/>
<dbReference type="InterPro" id="IPR055170">
    <property type="entry name" value="GFO_IDH_MocA-like_dom"/>
</dbReference>
<dbReference type="GO" id="GO:0000166">
    <property type="term" value="F:nucleotide binding"/>
    <property type="evidence" value="ECO:0007669"/>
    <property type="project" value="InterPro"/>
</dbReference>
<dbReference type="Proteomes" id="UP000049983">
    <property type="component" value="Unassembled WGS sequence"/>
</dbReference>
<dbReference type="InterPro" id="IPR036291">
    <property type="entry name" value="NAD(P)-bd_dom_sf"/>
</dbReference>
<dbReference type="STRING" id="311410.LA5095_02117"/>
<dbReference type="SUPFAM" id="SSF51735">
    <property type="entry name" value="NAD(P)-binding Rossmann-fold domains"/>
    <property type="match status" value="1"/>
</dbReference>
<organism evidence="4 5">
    <name type="scientific">Roseibium album</name>
    <dbReference type="NCBI Taxonomy" id="311410"/>
    <lineage>
        <taxon>Bacteria</taxon>
        <taxon>Pseudomonadati</taxon>
        <taxon>Pseudomonadota</taxon>
        <taxon>Alphaproteobacteria</taxon>
        <taxon>Hyphomicrobiales</taxon>
        <taxon>Stappiaceae</taxon>
        <taxon>Roseibium</taxon>
    </lineage>
</organism>
<dbReference type="PANTHER" id="PTHR43818">
    <property type="entry name" value="BCDNA.GH03377"/>
    <property type="match status" value="1"/>
</dbReference>
<keyword evidence="5" id="KW-1185">Reference proteome</keyword>
<evidence type="ECO:0000313" key="4">
    <source>
        <dbReference type="EMBL" id="CTQ66117.1"/>
    </source>
</evidence>
<dbReference type="OrthoDB" id="6183734at2"/>
<name>A0A0M6ZUY7_9HYPH</name>
<reference evidence="5" key="1">
    <citation type="submission" date="2015-07" db="EMBL/GenBank/DDBJ databases">
        <authorList>
            <person name="Rodrigo-Torres Lidia"/>
            <person name="Arahal R.David."/>
        </authorList>
    </citation>
    <scope>NUCLEOTIDE SEQUENCE [LARGE SCALE GENOMIC DNA]</scope>
    <source>
        <strain evidence="5">CECT 5096</strain>
    </source>
</reference>
<evidence type="ECO:0000256" key="1">
    <source>
        <dbReference type="ARBA" id="ARBA00023002"/>
    </source>
</evidence>
<keyword evidence="1 4" id="KW-0560">Oxidoreductase</keyword>
<dbReference type="GO" id="GO:0016491">
    <property type="term" value="F:oxidoreductase activity"/>
    <property type="evidence" value="ECO:0007669"/>
    <property type="project" value="UniProtKB-KW"/>
</dbReference>